<reference evidence="15 16" key="1">
    <citation type="submission" date="2018-08" db="EMBL/GenBank/DDBJ databases">
        <title>A genome reference for cultivated species of the human gut microbiota.</title>
        <authorList>
            <person name="Zou Y."/>
            <person name="Xue W."/>
            <person name="Luo G."/>
        </authorList>
    </citation>
    <scope>NUCLEOTIDE SEQUENCE [LARGE SCALE GENOMIC DNA]</scope>
    <source>
        <strain evidence="15 16">AF19-21</strain>
    </source>
</reference>
<evidence type="ECO:0000256" key="5">
    <source>
        <dbReference type="ARBA" id="ARBA00022553"/>
    </source>
</evidence>
<dbReference type="CDD" id="cd01007">
    <property type="entry name" value="PBP2_BvgS_HisK_like"/>
    <property type="match status" value="1"/>
</dbReference>
<evidence type="ECO:0000259" key="14">
    <source>
        <dbReference type="PROSITE" id="PS50110"/>
    </source>
</evidence>
<dbReference type="SMART" id="SM00387">
    <property type="entry name" value="HATPase_c"/>
    <property type="match status" value="1"/>
</dbReference>
<feature type="chain" id="PRO_5017793796" description="Circadian input-output histidine kinase CikA" evidence="12">
    <location>
        <begin position="37"/>
        <end position="936"/>
    </location>
</feature>
<dbReference type="InterPro" id="IPR003661">
    <property type="entry name" value="HisK_dim/P_dom"/>
</dbReference>
<evidence type="ECO:0000256" key="6">
    <source>
        <dbReference type="ARBA" id="ARBA00022777"/>
    </source>
</evidence>
<dbReference type="PANTHER" id="PTHR45339:SF1">
    <property type="entry name" value="HYBRID SIGNAL TRANSDUCTION HISTIDINE KINASE J"/>
    <property type="match status" value="1"/>
</dbReference>
<evidence type="ECO:0000259" key="13">
    <source>
        <dbReference type="PROSITE" id="PS50109"/>
    </source>
</evidence>
<comment type="catalytic activity">
    <reaction evidence="1">
        <text>ATP + protein L-histidine = ADP + protein N-phospho-L-histidine.</text>
        <dbReference type="EC" id="2.7.13.3"/>
    </reaction>
</comment>
<dbReference type="SUPFAM" id="SSF53850">
    <property type="entry name" value="Periplasmic binding protein-like II"/>
    <property type="match status" value="2"/>
</dbReference>
<dbReference type="InterPro" id="IPR036097">
    <property type="entry name" value="HisK_dim/P_sf"/>
</dbReference>
<dbReference type="CDD" id="cd16922">
    <property type="entry name" value="HATPase_EvgS-ArcB-TorS-like"/>
    <property type="match status" value="1"/>
</dbReference>
<dbReference type="Gene3D" id="3.30.565.10">
    <property type="entry name" value="Histidine kinase-like ATPase, C-terminal domain"/>
    <property type="match status" value="1"/>
</dbReference>
<evidence type="ECO:0000256" key="4">
    <source>
        <dbReference type="ARBA" id="ARBA00018672"/>
    </source>
</evidence>
<dbReference type="Pfam" id="PF00512">
    <property type="entry name" value="HisKA"/>
    <property type="match status" value="1"/>
</dbReference>
<dbReference type="Gene3D" id="1.10.287.130">
    <property type="match status" value="1"/>
</dbReference>
<keyword evidence="11" id="KW-0812">Transmembrane</keyword>
<accession>A0A3E2WX81</accession>
<evidence type="ECO:0000256" key="11">
    <source>
        <dbReference type="SAM" id="Phobius"/>
    </source>
</evidence>
<dbReference type="CDD" id="cd17546">
    <property type="entry name" value="REC_hyHK_CKI1_RcsC-like"/>
    <property type="match status" value="1"/>
</dbReference>
<keyword evidence="11" id="KW-0472">Membrane</keyword>
<organism evidence="15 16">
    <name type="scientific">Hungatella hathewayi</name>
    <dbReference type="NCBI Taxonomy" id="154046"/>
    <lineage>
        <taxon>Bacteria</taxon>
        <taxon>Bacillati</taxon>
        <taxon>Bacillota</taxon>
        <taxon>Clostridia</taxon>
        <taxon>Lachnospirales</taxon>
        <taxon>Lachnospiraceae</taxon>
        <taxon>Hungatella</taxon>
    </lineage>
</organism>
<dbReference type="Gene3D" id="3.40.190.10">
    <property type="entry name" value="Periplasmic binding protein-like II"/>
    <property type="match status" value="4"/>
</dbReference>
<feature type="modified residue" description="4-aspartylphosphate" evidence="10">
    <location>
        <position position="862"/>
    </location>
</feature>
<dbReference type="InterPro" id="IPR005467">
    <property type="entry name" value="His_kinase_dom"/>
</dbReference>
<dbReference type="InterPro" id="IPR003594">
    <property type="entry name" value="HATPase_dom"/>
</dbReference>
<dbReference type="InterPro" id="IPR001789">
    <property type="entry name" value="Sig_transdc_resp-reg_receiver"/>
</dbReference>
<dbReference type="InterPro" id="IPR004358">
    <property type="entry name" value="Sig_transdc_His_kin-like_C"/>
</dbReference>
<protein>
    <recommendedName>
        <fullName evidence="9">Circadian input-output histidine kinase CikA</fullName>
        <ecNumber evidence="3">2.7.13.3</ecNumber>
    </recommendedName>
    <alternativeName>
        <fullName evidence="4">Stage 0 sporulation protein A homolog</fullName>
    </alternativeName>
</protein>
<dbReference type="PROSITE" id="PS50109">
    <property type="entry name" value="HIS_KIN"/>
    <property type="match status" value="1"/>
</dbReference>
<dbReference type="AlphaFoldDB" id="A0A3E2WX81"/>
<dbReference type="InterPro" id="IPR036890">
    <property type="entry name" value="HATPase_C_sf"/>
</dbReference>
<keyword evidence="6" id="KW-0808">Transferase</keyword>
<dbReference type="Pfam" id="PF02518">
    <property type="entry name" value="HATPase_c"/>
    <property type="match status" value="1"/>
</dbReference>
<dbReference type="Pfam" id="PF00497">
    <property type="entry name" value="SBP_bac_3"/>
    <property type="match status" value="2"/>
</dbReference>
<comment type="similarity">
    <text evidence="2">In the N-terminal section; belongs to the phytochrome family.</text>
</comment>
<keyword evidence="5 10" id="KW-0597">Phosphoprotein</keyword>
<dbReference type="SMART" id="SM00388">
    <property type="entry name" value="HisKA"/>
    <property type="match status" value="1"/>
</dbReference>
<dbReference type="EC" id="2.7.13.3" evidence="3"/>
<dbReference type="CDD" id="cd00082">
    <property type="entry name" value="HisKA"/>
    <property type="match status" value="1"/>
</dbReference>
<dbReference type="GO" id="GO:0000155">
    <property type="term" value="F:phosphorelay sensor kinase activity"/>
    <property type="evidence" value="ECO:0007669"/>
    <property type="project" value="InterPro"/>
</dbReference>
<feature type="domain" description="Histidine kinase" evidence="13">
    <location>
        <begin position="569"/>
        <end position="790"/>
    </location>
</feature>
<comment type="function">
    <text evidence="8">May play the central regulatory role in sporulation. It may be an element of the effector pathway responsible for the activation of sporulation genes in response to nutritional stress. Spo0A may act in concert with spo0H (a sigma factor) to control the expression of some genes that are critical to the sporulation process.</text>
</comment>
<dbReference type="Gene3D" id="3.40.50.2300">
    <property type="match status" value="1"/>
</dbReference>
<evidence type="ECO:0000256" key="10">
    <source>
        <dbReference type="PROSITE-ProRule" id="PRU00169"/>
    </source>
</evidence>
<evidence type="ECO:0000256" key="3">
    <source>
        <dbReference type="ARBA" id="ARBA00012438"/>
    </source>
</evidence>
<evidence type="ECO:0000256" key="9">
    <source>
        <dbReference type="ARBA" id="ARBA00074306"/>
    </source>
</evidence>
<gene>
    <name evidence="15" type="ORF">DWX41_12520</name>
</gene>
<dbReference type="FunFam" id="3.30.565.10:FF:000010">
    <property type="entry name" value="Sensor histidine kinase RcsC"/>
    <property type="match status" value="1"/>
</dbReference>
<keyword evidence="11" id="KW-1133">Transmembrane helix</keyword>
<dbReference type="PRINTS" id="PR00344">
    <property type="entry name" value="BCTRLSENSOR"/>
</dbReference>
<evidence type="ECO:0000256" key="1">
    <source>
        <dbReference type="ARBA" id="ARBA00000085"/>
    </source>
</evidence>
<dbReference type="InterPro" id="IPR001638">
    <property type="entry name" value="Solute-binding_3/MltF_N"/>
</dbReference>
<dbReference type="SUPFAM" id="SSF55874">
    <property type="entry name" value="ATPase domain of HSP90 chaperone/DNA topoisomerase II/histidine kinase"/>
    <property type="match status" value="1"/>
</dbReference>
<dbReference type="SUPFAM" id="SSF47384">
    <property type="entry name" value="Homodimeric domain of signal transducing histidine kinase"/>
    <property type="match status" value="1"/>
</dbReference>
<evidence type="ECO:0000256" key="2">
    <source>
        <dbReference type="ARBA" id="ARBA00006402"/>
    </source>
</evidence>
<keyword evidence="6" id="KW-0418">Kinase</keyword>
<evidence type="ECO:0000313" key="16">
    <source>
        <dbReference type="Proteomes" id="UP000261111"/>
    </source>
</evidence>
<dbReference type="Proteomes" id="UP000261111">
    <property type="component" value="Unassembled WGS sequence"/>
</dbReference>
<feature type="signal peptide" evidence="12">
    <location>
        <begin position="1"/>
        <end position="36"/>
    </location>
</feature>
<evidence type="ECO:0000256" key="12">
    <source>
        <dbReference type="SAM" id="SignalP"/>
    </source>
</evidence>
<evidence type="ECO:0000313" key="15">
    <source>
        <dbReference type="EMBL" id="RGC31650.1"/>
    </source>
</evidence>
<dbReference type="PANTHER" id="PTHR45339">
    <property type="entry name" value="HYBRID SIGNAL TRANSDUCTION HISTIDINE KINASE J"/>
    <property type="match status" value="1"/>
</dbReference>
<proteinExistence type="inferred from homology"/>
<sequence length="936" mass="104728">MKKELWDMKILWKGRMKNCIMLLAAALFCSAAPVQAEEQTEQRVLRVAFPELEGFTETSEDGTRHGIVVDYLNEIAKYTGWKYEYIDTTGETMIDEFLAGEYDLMGGSFYLEGMEEYFAYPDYNTGYSKSILLARKGDESIKAFDWKSMSGKKIGVYKNAAENIRRLKVFLDSNEINAELIELPREQHINGNFYHLLEDGSVDMLLGNSTEDSGRFRLVAKFDSQPHYIVTTGNNQEVLDGLNMAMAKIIDSNPNFAEERYEANFPDSGMSAIYLNQPELDYISQKKTVTVAVLKKWHPLYCIEDDDGQHDGMIPDVLKKVEEFTGLKFEFVYADSYSDSLDLVKQGKADMLGSFLGTDNEGAQMNLAVTKPYAVLNDIIARNKSVTFPSEGLIGAVTKGRVMPGSIHVSKVKYYETVTEALRAVNSGEVDFYYGLSSRIEQEIQANQFKNVVPNTVINEKNDMSFAMPSPVEGELLTIMNKAINTMTSDEKETIESRNMISIGTGHLSASQMIYANPMLFITILAGISILVVIFILIMARYRIHAAKMQVNLERAEAESRAKGEFLSRMSHEIRTPMNAIVGISDLTCMMDSVPDNVRENLSKIRASSRYLLSLISDILDMSRIESGMMTVASEPFSLEQILDELESMMTAEAKRRGLDFWMKKEIQDDVIVGDSVRLKQVLANLISNAFKFTPEDGRVRVCVTQMQSSEKKAAYRFQVIDNGMGISEANQNRIFEAFEQVGTSFSKSQGTGLGLAISRTLIRLMGGELKLASQEGKGSEFYFTIEFPIGALEPKPEKTKNDHFLEHMNFILAEDNDLNAEIAIELLKMQGAAVKRAENGKQALDLFLESSPGEYQAVLMDIQMPVMDGLEACRAIRSQNRADAAEIPVIAMTANTFKEDADAAADAGMNGFVTKPVDVEYLYQVLASLIQPKKY</sequence>
<evidence type="ECO:0000256" key="7">
    <source>
        <dbReference type="ARBA" id="ARBA00023012"/>
    </source>
</evidence>
<name>A0A3E2WX81_9FIRM</name>
<keyword evidence="12" id="KW-0732">Signal</keyword>
<dbReference type="EMBL" id="QVIA01000012">
    <property type="protein sequence ID" value="RGC31650.1"/>
    <property type="molecule type" value="Genomic_DNA"/>
</dbReference>
<comment type="caution">
    <text evidence="15">The sequence shown here is derived from an EMBL/GenBank/DDBJ whole genome shotgun (WGS) entry which is preliminary data.</text>
</comment>
<dbReference type="Pfam" id="PF00072">
    <property type="entry name" value="Response_reg"/>
    <property type="match status" value="1"/>
</dbReference>
<keyword evidence="7" id="KW-0902">Two-component regulatory system</keyword>
<feature type="domain" description="Response regulatory" evidence="14">
    <location>
        <begin position="810"/>
        <end position="931"/>
    </location>
</feature>
<evidence type="ECO:0000256" key="8">
    <source>
        <dbReference type="ARBA" id="ARBA00024867"/>
    </source>
</evidence>
<dbReference type="SUPFAM" id="SSF52172">
    <property type="entry name" value="CheY-like"/>
    <property type="match status" value="1"/>
</dbReference>
<dbReference type="SMART" id="SM00062">
    <property type="entry name" value="PBPb"/>
    <property type="match status" value="1"/>
</dbReference>
<dbReference type="SMART" id="SM00448">
    <property type="entry name" value="REC"/>
    <property type="match status" value="1"/>
</dbReference>
<dbReference type="InterPro" id="IPR011006">
    <property type="entry name" value="CheY-like_superfamily"/>
</dbReference>
<dbReference type="PROSITE" id="PS50110">
    <property type="entry name" value="RESPONSE_REGULATORY"/>
    <property type="match status" value="1"/>
</dbReference>
<feature type="transmembrane region" description="Helical" evidence="11">
    <location>
        <begin position="519"/>
        <end position="540"/>
    </location>
</feature>